<dbReference type="AlphaFoldDB" id="A0A366GDM7"/>
<gene>
    <name evidence="1" type="ORF">DET50_12435</name>
</gene>
<dbReference type="InterPro" id="IPR010982">
    <property type="entry name" value="Lambda_DNA-bd_dom_sf"/>
</dbReference>
<accession>A0A366GDM7</accession>
<evidence type="ECO:0000313" key="2">
    <source>
        <dbReference type="Proteomes" id="UP000252995"/>
    </source>
</evidence>
<evidence type="ECO:0008006" key="3">
    <source>
        <dbReference type="Google" id="ProtNLM"/>
    </source>
</evidence>
<dbReference type="RefSeq" id="WP_113863881.1">
    <property type="nucleotide sequence ID" value="NZ_QNRO01000024.1"/>
</dbReference>
<organism evidence="1 2">
    <name type="scientific">Marinobacter pelagius</name>
    <dbReference type="NCBI Taxonomy" id="379482"/>
    <lineage>
        <taxon>Bacteria</taxon>
        <taxon>Pseudomonadati</taxon>
        <taxon>Pseudomonadota</taxon>
        <taxon>Gammaproteobacteria</taxon>
        <taxon>Pseudomonadales</taxon>
        <taxon>Marinobacteraceae</taxon>
        <taxon>Marinobacter</taxon>
    </lineage>
</organism>
<proteinExistence type="predicted"/>
<sequence>MALGKRIEMVRLELGVSRDWLADRVVGFTIQSVELLEDRDLEHCRCTDEIAEVLGINELWLRSGTGPKWIETEEIEMEGLDLDVESRDWADLAKQLLHG</sequence>
<comment type="caution">
    <text evidence="1">The sequence shown here is derived from an EMBL/GenBank/DDBJ whole genome shotgun (WGS) entry which is preliminary data.</text>
</comment>
<dbReference type="GO" id="GO:0003677">
    <property type="term" value="F:DNA binding"/>
    <property type="evidence" value="ECO:0007669"/>
    <property type="project" value="InterPro"/>
</dbReference>
<evidence type="ECO:0000313" key="1">
    <source>
        <dbReference type="EMBL" id="RBP25042.1"/>
    </source>
</evidence>
<protein>
    <recommendedName>
        <fullName evidence="3">HTH cro/C1-type domain-containing protein</fullName>
    </recommendedName>
</protein>
<dbReference type="Proteomes" id="UP000252995">
    <property type="component" value="Unassembled WGS sequence"/>
</dbReference>
<dbReference type="Gene3D" id="1.10.260.40">
    <property type="entry name" value="lambda repressor-like DNA-binding domains"/>
    <property type="match status" value="1"/>
</dbReference>
<dbReference type="OrthoDB" id="8613261at2"/>
<name>A0A366GDM7_9GAMM</name>
<reference evidence="1 2" key="1">
    <citation type="submission" date="2018-06" db="EMBL/GenBank/DDBJ databases">
        <title>Freshwater and sediment microbial communities from various areas in North America, analyzing microbe dynamics in response to fracking.</title>
        <authorList>
            <person name="Lamendella R."/>
        </authorList>
    </citation>
    <scope>NUCLEOTIDE SEQUENCE [LARGE SCALE GENOMIC DNA]</scope>
    <source>
        <strain evidence="1 2">114J</strain>
    </source>
</reference>
<dbReference type="EMBL" id="QNRO01000024">
    <property type="protein sequence ID" value="RBP25042.1"/>
    <property type="molecule type" value="Genomic_DNA"/>
</dbReference>